<keyword evidence="8" id="KW-1185">Reference proteome</keyword>
<gene>
    <name evidence="7" type="ORF">GWC95_06385</name>
</gene>
<evidence type="ECO:0000259" key="6">
    <source>
        <dbReference type="PROSITE" id="PS50113"/>
    </source>
</evidence>
<dbReference type="InterPro" id="IPR035965">
    <property type="entry name" value="PAS-like_dom_sf"/>
</dbReference>
<dbReference type="Pfam" id="PF08447">
    <property type="entry name" value="PAS_3"/>
    <property type="match status" value="2"/>
</dbReference>
<feature type="coiled-coil region" evidence="4">
    <location>
        <begin position="6"/>
        <end position="47"/>
    </location>
</feature>
<dbReference type="CDD" id="cd00130">
    <property type="entry name" value="PAS"/>
    <property type="match status" value="2"/>
</dbReference>
<feature type="domain" description="PAC" evidence="6">
    <location>
        <begin position="138"/>
        <end position="190"/>
    </location>
</feature>
<keyword evidence="1" id="KW-0808">Transferase</keyword>
<reference evidence="7 8" key="1">
    <citation type="submission" date="2020-01" db="EMBL/GenBank/DDBJ databases">
        <title>Genome analysis.</title>
        <authorList>
            <person name="Wu S."/>
            <person name="Wang G."/>
        </authorList>
    </citation>
    <scope>NUCLEOTIDE SEQUENCE [LARGE SCALE GENOMIC DNA]</scope>
    <source>
        <strain evidence="7 8">SYL130</strain>
    </source>
</reference>
<dbReference type="SUPFAM" id="SSF55785">
    <property type="entry name" value="PYP-like sensor domain (PAS domain)"/>
    <property type="match status" value="2"/>
</dbReference>
<dbReference type="InterPro" id="IPR000700">
    <property type="entry name" value="PAS-assoc_C"/>
</dbReference>
<evidence type="ECO:0000313" key="7">
    <source>
        <dbReference type="EMBL" id="NCI49541.1"/>
    </source>
</evidence>
<dbReference type="SMART" id="SM00091">
    <property type="entry name" value="PAS"/>
    <property type="match status" value="2"/>
</dbReference>
<keyword evidence="3" id="KW-0902">Two-component regulatory system</keyword>
<dbReference type="Proteomes" id="UP000753802">
    <property type="component" value="Unassembled WGS sequence"/>
</dbReference>
<comment type="caution">
    <text evidence="7">The sequence shown here is derived from an EMBL/GenBank/DDBJ whole genome shotgun (WGS) entry which is preliminary data.</text>
</comment>
<dbReference type="InterPro" id="IPR003594">
    <property type="entry name" value="HATPase_dom"/>
</dbReference>
<dbReference type="EMBL" id="JAACJS010000011">
    <property type="protein sequence ID" value="NCI49541.1"/>
    <property type="molecule type" value="Genomic_DNA"/>
</dbReference>
<protein>
    <submittedName>
        <fullName evidence="7">PAS domain-containing protein</fullName>
    </submittedName>
</protein>
<evidence type="ECO:0000256" key="1">
    <source>
        <dbReference type="ARBA" id="ARBA00022679"/>
    </source>
</evidence>
<dbReference type="RefSeq" id="WP_161817855.1">
    <property type="nucleotide sequence ID" value="NZ_JAACJS010000011.1"/>
</dbReference>
<keyword evidence="2" id="KW-0418">Kinase</keyword>
<feature type="domain" description="PAS" evidence="5">
    <location>
        <begin position="62"/>
        <end position="134"/>
    </location>
</feature>
<evidence type="ECO:0000256" key="4">
    <source>
        <dbReference type="SAM" id="Coils"/>
    </source>
</evidence>
<dbReference type="Pfam" id="PF07730">
    <property type="entry name" value="HisKA_3"/>
    <property type="match status" value="1"/>
</dbReference>
<dbReference type="Gene3D" id="1.20.5.1930">
    <property type="match status" value="1"/>
</dbReference>
<sequence length="536" mass="61497">MNTTLVMDAENSVKELRAKYDQLRYAYSALLADNEALRKEAALAERLQAGKETSTEEALRVSNERYLYATKATFDAIWDWDIVNDHLYWGEGYEKIFGYKISGITENHIHSFDNIHPDDRPSVFAGIDELVAGTASNWMGEYRYKRVNGEYAYVQDRAVIIRDDAGKAVRMIGAMQDVTDRKMAEDAIRRSQEKFNSLVNTIDGIVWEADAATFQFTYVSDHAEKLLGYPKSDWTGDPHFWTSHIHEEDRQWVVRFCENYTRMKREHQFEYRMIAKNGRVVWLADFVSVVVEDDRPAKLRGVMVDITARKNAENELQQKNVQLKELSAHLQNVREEERRYLAREVHDELGQLAAVVKMDIDWIKIKMPELPENHAKRIAHASSTTDLLINTIRKLASELRPGMLDELGLNASLEWQCKKFEEINAVACGFECFFNDENLDTQVKTALYRVCQESLTNVKRHAHATKAMVTIYEKDAHIFLLIRDDGRGFEVAKKINTLGLIGMRERCVSVNGSLTIESEQGKGTAVCAIIPKQNSH</sequence>
<feature type="coiled-coil region" evidence="4">
    <location>
        <begin position="309"/>
        <end position="343"/>
    </location>
</feature>
<dbReference type="InterPro" id="IPR000014">
    <property type="entry name" value="PAS"/>
</dbReference>
<dbReference type="PROSITE" id="PS50113">
    <property type="entry name" value="PAC"/>
    <property type="match status" value="2"/>
</dbReference>
<keyword evidence="4" id="KW-0175">Coiled coil</keyword>
<dbReference type="InterPro" id="IPR011712">
    <property type="entry name" value="Sig_transdc_His_kin_sub3_dim/P"/>
</dbReference>
<dbReference type="Gene3D" id="3.30.565.10">
    <property type="entry name" value="Histidine kinase-like ATPase, C-terminal domain"/>
    <property type="match status" value="1"/>
</dbReference>
<dbReference type="Gene3D" id="3.30.450.20">
    <property type="entry name" value="PAS domain"/>
    <property type="match status" value="2"/>
</dbReference>
<evidence type="ECO:0000259" key="5">
    <source>
        <dbReference type="PROSITE" id="PS50112"/>
    </source>
</evidence>
<dbReference type="PANTHER" id="PTHR24421">
    <property type="entry name" value="NITRATE/NITRITE SENSOR PROTEIN NARX-RELATED"/>
    <property type="match status" value="1"/>
</dbReference>
<feature type="domain" description="PAS" evidence="5">
    <location>
        <begin position="191"/>
        <end position="251"/>
    </location>
</feature>
<proteinExistence type="predicted"/>
<dbReference type="InterPro" id="IPR013655">
    <property type="entry name" value="PAS_fold_3"/>
</dbReference>
<dbReference type="Pfam" id="PF02518">
    <property type="entry name" value="HATPase_c"/>
    <property type="match status" value="1"/>
</dbReference>
<dbReference type="NCBIfam" id="TIGR00229">
    <property type="entry name" value="sensory_box"/>
    <property type="match status" value="2"/>
</dbReference>
<dbReference type="InterPro" id="IPR001610">
    <property type="entry name" value="PAC"/>
</dbReference>
<dbReference type="PANTHER" id="PTHR24421:SF59">
    <property type="entry name" value="OXYGEN SENSOR HISTIDINE KINASE NREB"/>
    <property type="match status" value="1"/>
</dbReference>
<dbReference type="SUPFAM" id="SSF55874">
    <property type="entry name" value="ATPase domain of HSP90 chaperone/DNA topoisomerase II/histidine kinase"/>
    <property type="match status" value="1"/>
</dbReference>
<evidence type="ECO:0000313" key="8">
    <source>
        <dbReference type="Proteomes" id="UP000753802"/>
    </source>
</evidence>
<dbReference type="SMART" id="SM00086">
    <property type="entry name" value="PAC"/>
    <property type="match status" value="2"/>
</dbReference>
<evidence type="ECO:0000256" key="3">
    <source>
        <dbReference type="ARBA" id="ARBA00023012"/>
    </source>
</evidence>
<feature type="domain" description="PAC" evidence="6">
    <location>
        <begin position="267"/>
        <end position="318"/>
    </location>
</feature>
<accession>A0ABW9ZR13</accession>
<organism evidence="7 8">
    <name type="scientific">Sediminibacterium roseum</name>
    <dbReference type="NCBI Taxonomy" id="1978412"/>
    <lineage>
        <taxon>Bacteria</taxon>
        <taxon>Pseudomonadati</taxon>
        <taxon>Bacteroidota</taxon>
        <taxon>Chitinophagia</taxon>
        <taxon>Chitinophagales</taxon>
        <taxon>Chitinophagaceae</taxon>
        <taxon>Sediminibacterium</taxon>
    </lineage>
</organism>
<dbReference type="InterPro" id="IPR050482">
    <property type="entry name" value="Sensor_HK_TwoCompSys"/>
</dbReference>
<dbReference type="InterPro" id="IPR036890">
    <property type="entry name" value="HATPase_C_sf"/>
</dbReference>
<evidence type="ECO:0000256" key="2">
    <source>
        <dbReference type="ARBA" id="ARBA00022777"/>
    </source>
</evidence>
<dbReference type="CDD" id="cd16917">
    <property type="entry name" value="HATPase_UhpB-NarQ-NarX-like"/>
    <property type="match status" value="1"/>
</dbReference>
<name>A0ABW9ZR13_9BACT</name>
<dbReference type="PROSITE" id="PS50112">
    <property type="entry name" value="PAS"/>
    <property type="match status" value="2"/>
</dbReference>